<feature type="compositionally biased region" description="Pro residues" evidence="1">
    <location>
        <begin position="375"/>
        <end position="386"/>
    </location>
</feature>
<feature type="compositionally biased region" description="Polar residues" evidence="1">
    <location>
        <begin position="339"/>
        <end position="354"/>
    </location>
</feature>
<protein>
    <submittedName>
        <fullName evidence="3">Uncharacterized protein</fullName>
    </submittedName>
</protein>
<feature type="region of interest" description="Disordered" evidence="1">
    <location>
        <begin position="366"/>
        <end position="444"/>
    </location>
</feature>
<keyword evidence="4" id="KW-1185">Reference proteome</keyword>
<feature type="region of interest" description="Disordered" evidence="1">
    <location>
        <begin position="609"/>
        <end position="635"/>
    </location>
</feature>
<feature type="region of interest" description="Disordered" evidence="1">
    <location>
        <begin position="529"/>
        <end position="549"/>
    </location>
</feature>
<name>A0AAD2HZK8_9AGAR</name>
<dbReference type="AlphaFoldDB" id="A0AAD2HZK8"/>
<comment type="caution">
    <text evidence="3">The sequence shown here is derived from an EMBL/GenBank/DDBJ whole genome shotgun (WGS) entry which is preliminary data.</text>
</comment>
<feature type="compositionally biased region" description="Low complexity" evidence="1">
    <location>
        <begin position="399"/>
        <end position="416"/>
    </location>
</feature>
<dbReference type="Proteomes" id="UP001295794">
    <property type="component" value="Unassembled WGS sequence"/>
</dbReference>
<evidence type="ECO:0000256" key="1">
    <source>
        <dbReference type="SAM" id="MobiDB-lite"/>
    </source>
</evidence>
<gene>
    <name evidence="2" type="ORF">MYCIT1_LOCUS14650</name>
    <name evidence="3" type="ORF">MYCIT1_LOCUS37316</name>
</gene>
<proteinExistence type="predicted"/>
<dbReference type="EMBL" id="CAVNYO010000164">
    <property type="protein sequence ID" value="CAK5270326.1"/>
    <property type="molecule type" value="Genomic_DNA"/>
</dbReference>
<evidence type="ECO:0000313" key="2">
    <source>
        <dbReference type="EMBL" id="CAK5270326.1"/>
    </source>
</evidence>
<accession>A0AAD2HZK8</accession>
<evidence type="ECO:0000313" key="3">
    <source>
        <dbReference type="EMBL" id="CAK5284225.1"/>
    </source>
</evidence>
<evidence type="ECO:0000313" key="4">
    <source>
        <dbReference type="Proteomes" id="UP001295794"/>
    </source>
</evidence>
<feature type="compositionally biased region" description="Polar residues" evidence="1">
    <location>
        <begin position="417"/>
        <end position="434"/>
    </location>
</feature>
<feature type="compositionally biased region" description="Low complexity" evidence="1">
    <location>
        <begin position="688"/>
        <end position="701"/>
    </location>
</feature>
<feature type="region of interest" description="Disordered" evidence="1">
    <location>
        <begin position="273"/>
        <end position="354"/>
    </location>
</feature>
<feature type="compositionally biased region" description="Polar residues" evidence="1">
    <location>
        <begin position="529"/>
        <end position="542"/>
    </location>
</feature>
<organism evidence="3 4">
    <name type="scientific">Mycena citricolor</name>
    <dbReference type="NCBI Taxonomy" id="2018698"/>
    <lineage>
        <taxon>Eukaryota</taxon>
        <taxon>Fungi</taxon>
        <taxon>Dikarya</taxon>
        <taxon>Basidiomycota</taxon>
        <taxon>Agaricomycotina</taxon>
        <taxon>Agaricomycetes</taxon>
        <taxon>Agaricomycetidae</taxon>
        <taxon>Agaricales</taxon>
        <taxon>Marasmiineae</taxon>
        <taxon>Mycenaceae</taxon>
        <taxon>Mycena</taxon>
    </lineage>
</organism>
<feature type="region of interest" description="Disordered" evidence="1">
    <location>
        <begin position="688"/>
        <end position="713"/>
    </location>
</feature>
<sequence>MGLEHIHIGRPGAPYHPAKPLTPKVKRDSTTPDPSCATGAFYTSPTLGATVDAMSPLNIVWNTGLDCLQPAPSSVDIYLYAPGSATSRMHMWQGVSYASGNYSATLMPRWWNSTSSATLQLMIVSSGTPPFLSTLPSGPVIQATYTPSSNGTTPDAANTAVHGSPTTIVGAVAGAVSGVSSHTLSPGKKAAAVILPLLFCMLIGATYLKLSRARGKAKRAEWSEKIDKRMSTISTDWKSITAGGAKEAVRHSIAIGRNSSAFSVGSVRPSNVEGEPVFMGEQPVGRGSIDIDEKDTPRTSLGSGIGVGVGARRPKTSGAPPDRGSRAVSFAETAPPRPSISSNGPRTSAYSRTSRAFHTASTYADWENEGDGMAPPVPALPTPPSPSMAGVYGSPAPRPSVDSSRSVGSGRRTGNSLRGSNYSANRTTGFYSNSSHDDPTPALPANTVFSNPGAWTSGERVPAPVFDGQVSPTGRVHNVNYPSTLGLNSYEQAYGDEQNSYFSPATPTPQSGFVVEPTADSAYGSTTYGEFSSPDMTTSPRQTAGPLTLTPDDIRRRMTLRNAEQGQWRQSVEEVFGALSMMRTGENGEDEAGEYLFAPETVFAYPGTPAPASGFNGPSPSPAPSSPFAMPMSTAAATGSPDEMLRAYAAKKAAAAAASSRLSNSTAGVEVVDSLHSSGMRVLYKQADGSDAASTSSGSTGMIRAGPGARLSR</sequence>
<feature type="compositionally biased region" description="Low complexity" evidence="1">
    <location>
        <begin position="626"/>
        <end position="635"/>
    </location>
</feature>
<feature type="region of interest" description="Disordered" evidence="1">
    <location>
        <begin position="11"/>
        <end position="33"/>
    </location>
</feature>
<reference evidence="3" key="1">
    <citation type="submission" date="2023-11" db="EMBL/GenBank/DDBJ databases">
        <authorList>
            <person name="De Vega J J."/>
            <person name="De Vega J J."/>
        </authorList>
    </citation>
    <scope>NUCLEOTIDE SEQUENCE</scope>
</reference>
<dbReference type="EMBL" id="CAVNYO010000478">
    <property type="protein sequence ID" value="CAK5284225.1"/>
    <property type="molecule type" value="Genomic_DNA"/>
</dbReference>